<evidence type="ECO:0008006" key="2">
    <source>
        <dbReference type="Google" id="ProtNLM"/>
    </source>
</evidence>
<evidence type="ECO:0000313" key="1">
    <source>
        <dbReference type="EMBL" id="WKN38099.1"/>
    </source>
</evidence>
<accession>A0AA49GU68</accession>
<dbReference type="AlphaFoldDB" id="A0AA49GU68"/>
<dbReference type="EMBL" id="CP120682">
    <property type="protein sequence ID" value="WKN38099.1"/>
    <property type="molecule type" value="Genomic_DNA"/>
</dbReference>
<sequence length="158" mass="17453">MRSLMIGLCMLVIGSACTTSEEPDLEKLSSNSDLEQYQKWQLVEMSGSLANVPPSTGSDMSWQEHYLLYPDSTFVKSRTQEGTVTEESGTYTFVTLDDGEYLELTYPSENELIGNCTGESKELLFFKSENKLTGTWQACDGPGLVYEKVAGGSSDEKL</sequence>
<dbReference type="PROSITE" id="PS51257">
    <property type="entry name" value="PROKAR_LIPOPROTEIN"/>
    <property type="match status" value="1"/>
</dbReference>
<protein>
    <recommendedName>
        <fullName evidence="2">Lipocalin-like domain-containing protein</fullName>
    </recommendedName>
</protein>
<organism evidence="1">
    <name type="scientific">Roseihalotalea indica</name>
    <dbReference type="NCBI Taxonomy" id="2867963"/>
    <lineage>
        <taxon>Bacteria</taxon>
        <taxon>Pseudomonadati</taxon>
        <taxon>Bacteroidota</taxon>
        <taxon>Cytophagia</taxon>
        <taxon>Cytophagales</taxon>
        <taxon>Catalimonadaceae</taxon>
        <taxon>Roseihalotalea</taxon>
    </lineage>
</organism>
<gene>
    <name evidence="1" type="ORF">K4G66_05210</name>
</gene>
<reference evidence="1" key="2">
    <citation type="journal article" date="2024" name="Antonie Van Leeuwenhoek">
        <title>Roseihalotalea indica gen. nov., sp. nov., a halophilic Bacteroidetes from mesopelagic Southwest Indian Ocean with higher carbohydrate metabolic potential.</title>
        <authorList>
            <person name="Chen B."/>
            <person name="Zhang M."/>
            <person name="Lin D."/>
            <person name="Ye J."/>
            <person name="Tang K."/>
        </authorList>
    </citation>
    <scope>NUCLEOTIDE SEQUENCE</scope>
    <source>
        <strain evidence="1">TK19036</strain>
    </source>
</reference>
<reference evidence="1" key="1">
    <citation type="journal article" date="2023" name="Comput. Struct. Biotechnol. J.">
        <title>Discovery of a novel marine Bacteroidetes with a rich repertoire of carbohydrate-active enzymes.</title>
        <authorList>
            <person name="Chen B."/>
            <person name="Liu G."/>
            <person name="Chen Q."/>
            <person name="Wang H."/>
            <person name="Liu L."/>
            <person name="Tang K."/>
        </authorList>
    </citation>
    <scope>NUCLEOTIDE SEQUENCE</scope>
    <source>
        <strain evidence="1">TK19036</strain>
    </source>
</reference>
<name>A0AA49GU68_9BACT</name>
<proteinExistence type="predicted"/>